<feature type="domain" description="PilZ" evidence="1">
    <location>
        <begin position="6"/>
        <end position="92"/>
    </location>
</feature>
<dbReference type="Pfam" id="PF07238">
    <property type="entry name" value="PilZ"/>
    <property type="match status" value="1"/>
</dbReference>
<dbReference type="KEGG" id="cjap:GWK36_02075"/>
<evidence type="ECO:0000259" key="1">
    <source>
        <dbReference type="Pfam" id="PF07238"/>
    </source>
</evidence>
<dbReference type="RefSeq" id="WP_166269656.1">
    <property type="nucleotide sequence ID" value="NZ_CP048029.1"/>
</dbReference>
<evidence type="ECO:0000313" key="3">
    <source>
        <dbReference type="Proteomes" id="UP000502699"/>
    </source>
</evidence>
<dbReference type="Proteomes" id="UP000502699">
    <property type="component" value="Chromosome"/>
</dbReference>
<dbReference type="EMBL" id="CP048029">
    <property type="protein sequence ID" value="QIK36984.1"/>
    <property type="molecule type" value="Genomic_DNA"/>
</dbReference>
<sequence length="100" mass="11139">MESNENRRRFLRLPFQVEVELYRPGGETCVVWTEDLSKGGVLLLMNGHENWPPVGTKVQIRVAGMLDCGERGPLVDATVVRHTENGIALSFDSPCECRGP</sequence>
<dbReference type="SUPFAM" id="SSF141371">
    <property type="entry name" value="PilZ domain-like"/>
    <property type="match status" value="1"/>
</dbReference>
<keyword evidence="3" id="KW-1185">Reference proteome</keyword>
<dbReference type="Gene3D" id="2.40.10.220">
    <property type="entry name" value="predicted glycosyltransferase like domains"/>
    <property type="match status" value="1"/>
</dbReference>
<reference evidence="3" key="1">
    <citation type="submission" date="2020-01" db="EMBL/GenBank/DDBJ databases">
        <title>Caldichromatium gen. nov., sp. nov., a thermophilic purple sulfur bacterium member of the family Chromatiaceae isolated from Nakabusa hot spring, Japan.</title>
        <authorList>
            <person name="Saini M.K."/>
            <person name="Hanada S."/>
            <person name="Tank M."/>
        </authorList>
    </citation>
    <scope>NUCLEOTIDE SEQUENCE [LARGE SCALE GENOMIC DNA]</scope>
    <source>
        <strain evidence="3">No.7</strain>
    </source>
</reference>
<gene>
    <name evidence="2" type="ORF">GWK36_02075</name>
</gene>
<proteinExistence type="predicted"/>
<evidence type="ECO:0000313" key="2">
    <source>
        <dbReference type="EMBL" id="QIK36984.1"/>
    </source>
</evidence>
<organism evidence="2 3">
    <name type="scientific">Caldichromatium japonicum</name>
    <dbReference type="NCBI Taxonomy" id="2699430"/>
    <lineage>
        <taxon>Bacteria</taxon>
        <taxon>Pseudomonadati</taxon>
        <taxon>Pseudomonadota</taxon>
        <taxon>Gammaproteobacteria</taxon>
        <taxon>Chromatiales</taxon>
        <taxon>Chromatiaceae</taxon>
        <taxon>Caldichromatium</taxon>
    </lineage>
</organism>
<name>A0A6G7VAI0_9GAMM</name>
<protein>
    <submittedName>
        <fullName evidence="2">PilZ domain-containing protein</fullName>
    </submittedName>
</protein>
<dbReference type="InterPro" id="IPR009875">
    <property type="entry name" value="PilZ_domain"/>
</dbReference>
<dbReference type="AlphaFoldDB" id="A0A6G7VAI0"/>
<dbReference type="GO" id="GO:0035438">
    <property type="term" value="F:cyclic-di-GMP binding"/>
    <property type="evidence" value="ECO:0007669"/>
    <property type="project" value="InterPro"/>
</dbReference>
<accession>A0A6G7VAI0</accession>